<organism evidence="1 2">
    <name type="scientific">Phytohabitans maris</name>
    <dbReference type="NCBI Taxonomy" id="3071409"/>
    <lineage>
        <taxon>Bacteria</taxon>
        <taxon>Bacillati</taxon>
        <taxon>Actinomycetota</taxon>
        <taxon>Actinomycetes</taxon>
        <taxon>Micromonosporales</taxon>
        <taxon>Micromonosporaceae</taxon>
    </lineage>
</organism>
<dbReference type="Proteomes" id="UP001230908">
    <property type="component" value="Unassembled WGS sequence"/>
</dbReference>
<dbReference type="RefSeq" id="WP_308718425.1">
    <property type="nucleotide sequence ID" value="NZ_JAVHUY010000074.1"/>
</dbReference>
<comment type="caution">
    <text evidence="1">The sequence shown here is derived from an EMBL/GenBank/DDBJ whole genome shotgun (WGS) entry which is preliminary data.</text>
</comment>
<name>A0ABU0ZVZ0_9ACTN</name>
<gene>
    <name evidence="1" type="ORF">RB614_42615</name>
</gene>
<dbReference type="EMBL" id="JAVHUY010000074">
    <property type="protein sequence ID" value="MDQ7911203.1"/>
    <property type="molecule type" value="Genomic_DNA"/>
</dbReference>
<evidence type="ECO:0000313" key="1">
    <source>
        <dbReference type="EMBL" id="MDQ7911203.1"/>
    </source>
</evidence>
<protein>
    <submittedName>
        <fullName evidence="1">Uncharacterized protein</fullName>
    </submittedName>
</protein>
<proteinExistence type="predicted"/>
<reference evidence="1 2" key="1">
    <citation type="submission" date="2023-08" db="EMBL/GenBank/DDBJ databases">
        <title>Phytohabitans sansha sp. nov., isolated from marine sediment.</title>
        <authorList>
            <person name="Zhao Y."/>
            <person name="Yi K."/>
        </authorList>
    </citation>
    <scope>NUCLEOTIDE SEQUENCE [LARGE SCALE GENOMIC DNA]</scope>
    <source>
        <strain evidence="1 2">ZYX-F-186</strain>
    </source>
</reference>
<accession>A0ABU0ZVZ0</accession>
<evidence type="ECO:0000313" key="2">
    <source>
        <dbReference type="Proteomes" id="UP001230908"/>
    </source>
</evidence>
<sequence length="729" mass="79772">MDRFVEIDLFWFDHSGPRRAADEFWERMAPLFAGVDGWRGVIVNLGWLADHVLDWRGSLDAPIPLPRQLTLEPMVTDRAPLTGTVAERMAAWRERFARSGQRERVDYPPWTYRELAALLRHLRESAAAHGVPELKVGTFVIGWESVYASSDSGWARRHPAVFVDGPWPIRLFDVTATLSADPTGYGAYPDGVAAGTRVAEYFGRQWGSLSRAVGLDAIVLRDSMMGAGVYERVGIFGETAHPDPDRVARWSAATADLVRQTKLANPDALVIGYSNGASAVGGWRVNCVDLESVAREGHLDAWIDQTWAGAWNEVGQRAETFWNRPPAGWTYQLGNVLLHAAMLAGTRTRHYPLVETFDAWESWNVIHTARQRLAWGIWAYQHAFVKTPGGLVARDGAYVSWANQGRRLLSRDDVAFLAETITAATADARETTRVFGPTLVYHRPAMRWQAEHAPARTIKEWLDEQAGALLKWSVPISSATRTEWLSAVDGDLFVVQTPARGADPVAALATTGTPVALVGSPAGGLDPRYGLSSSDGEVGEVHRGAALADATPWERAGVPDEFAIHHPYTKNVYSGPGRVVYAVEGSPCLVVDGGVVLWDPPDFQHSVVDGVVRDYRVPLAEAMGSPYAFVLTARVLLSLLRGSAAPVPDLVHPDRPVTVTAWQRADGLVRVLAADLEEGFRADTRGETRLDLAVAGARLSVTLRYAEMALLSVRPPSWRVRCGSPRAGG</sequence>
<keyword evidence="2" id="KW-1185">Reference proteome</keyword>